<protein>
    <submittedName>
        <fullName evidence="4">PiggyBac transposable element-derived protein 3-like</fullName>
    </submittedName>
</protein>
<dbReference type="Proteomes" id="UP000261540">
    <property type="component" value="Unplaced"/>
</dbReference>
<feature type="compositionally biased region" description="Acidic residues" evidence="1">
    <location>
        <begin position="20"/>
        <end position="36"/>
    </location>
</feature>
<dbReference type="GeneTree" id="ENSGT00940000163467"/>
<dbReference type="AlphaFoldDB" id="A0A3B3QXQ5"/>
<sequence length="604" mass="68989">MAHSMDGQKTLQAVRKSMEESENEDSSAPEDCDTDEELCHFQDRLDPAVDDLSEDEDGSVPAASVKVDHVTSSSPFPKRRRTSPASQSTQPSSSWYSKEDADAGPPALMFRPARPPGVQLSSADRHTPLDLFKMFFSTDAVKTLCRNTNRRAAMHVAEGKKYKWTAVCVEEFYRYIGLVFYMAMVKLEHITDYWRQNTFFSQVLPPKVMSRDRYRTISWNVHMSDPDADPANDQNRGTPQHDRLFRLKPLLTTIQDACKAFYQPRRCLAVDERMVAVKAKTGMTQYMKAKPAKCGFKLFALVDCSNGYTVDFSVYTGKNDFRSGQGLSYDSVMSLMNRRYLGCGYHVYMNNFYTSPKLLMDLFSQSIGACGTYRDNRKGCPRPTSNAMSEQSARGTFRWIRDGPTVFVKWMDTREVSVCSTIHSAYKGDEVQRRVKSKGGKWTTKIFPCPSPVVEYNSHMGGVDLSDRLIQYYSAQHKTMKWYRKLFLHFLDIAATNAYILHEELSALVQKKPMSHKDFMEELIVQLCGCTRKYPQQSHSEHVPVPVNPVNPDVGKVASYGRRTCMLCREAGQRQNTPWKCQACDVPLCLQLTRNCFQEWHKKL</sequence>
<dbReference type="Pfam" id="PF13843">
    <property type="entry name" value="DDE_Tnp_1_7"/>
    <property type="match status" value="1"/>
</dbReference>
<keyword evidence="5" id="KW-1185">Reference proteome</keyword>
<dbReference type="InterPro" id="IPR032718">
    <property type="entry name" value="PGBD4_Znf_C"/>
</dbReference>
<dbReference type="InterPro" id="IPR029526">
    <property type="entry name" value="PGBD"/>
</dbReference>
<feature type="domain" description="PiggyBac transposable element-derived protein" evidence="3">
    <location>
        <begin position="127"/>
        <end position="499"/>
    </location>
</feature>
<dbReference type="STRING" id="1676925.ENSPKIP00000011332"/>
<dbReference type="PANTHER" id="PTHR46599">
    <property type="entry name" value="PIGGYBAC TRANSPOSABLE ELEMENT-DERIVED PROTEIN 4"/>
    <property type="match status" value="1"/>
</dbReference>
<proteinExistence type="predicted"/>
<organism evidence="4 5">
    <name type="scientific">Paramormyrops kingsleyae</name>
    <dbReference type="NCBI Taxonomy" id="1676925"/>
    <lineage>
        <taxon>Eukaryota</taxon>
        <taxon>Metazoa</taxon>
        <taxon>Chordata</taxon>
        <taxon>Craniata</taxon>
        <taxon>Vertebrata</taxon>
        <taxon>Euteleostomi</taxon>
        <taxon>Actinopterygii</taxon>
        <taxon>Neopterygii</taxon>
        <taxon>Teleostei</taxon>
        <taxon>Osteoglossocephala</taxon>
        <taxon>Osteoglossomorpha</taxon>
        <taxon>Osteoglossiformes</taxon>
        <taxon>Mormyridae</taxon>
        <taxon>Paramormyrops</taxon>
    </lineage>
</organism>
<accession>A0A3B3QXQ5</accession>
<feature type="compositionally biased region" description="Acidic residues" evidence="1">
    <location>
        <begin position="48"/>
        <end position="58"/>
    </location>
</feature>
<dbReference type="PANTHER" id="PTHR46599:SF3">
    <property type="entry name" value="PIGGYBAC TRANSPOSABLE ELEMENT-DERIVED PROTEIN 4"/>
    <property type="match status" value="1"/>
</dbReference>
<feature type="region of interest" description="Disordered" evidence="1">
    <location>
        <begin position="1"/>
        <end position="122"/>
    </location>
</feature>
<feature type="domain" description="PiggyBac transposable element-derived protein 4 C-terminal zinc-finger" evidence="2">
    <location>
        <begin position="560"/>
        <end position="601"/>
    </location>
</feature>
<feature type="compositionally biased region" description="Basic and acidic residues" evidence="1">
    <location>
        <begin position="37"/>
        <end position="47"/>
    </location>
</feature>
<dbReference type="KEGG" id="pki:111835616"/>
<reference evidence="4" key="1">
    <citation type="submission" date="2025-08" db="UniProtKB">
        <authorList>
            <consortium name="Ensembl"/>
        </authorList>
    </citation>
    <scope>IDENTIFICATION</scope>
</reference>
<dbReference type="Pfam" id="PF13842">
    <property type="entry name" value="zf-Tnp_2"/>
    <property type="match status" value="1"/>
</dbReference>
<dbReference type="OrthoDB" id="118105at2759"/>
<feature type="compositionally biased region" description="Low complexity" evidence="1">
    <location>
        <begin position="83"/>
        <end position="94"/>
    </location>
</feature>
<evidence type="ECO:0000259" key="2">
    <source>
        <dbReference type="Pfam" id="PF13842"/>
    </source>
</evidence>
<evidence type="ECO:0000259" key="3">
    <source>
        <dbReference type="Pfam" id="PF13843"/>
    </source>
</evidence>
<name>A0A3B3QXQ5_9TELE</name>
<evidence type="ECO:0000256" key="1">
    <source>
        <dbReference type="SAM" id="MobiDB-lite"/>
    </source>
</evidence>
<evidence type="ECO:0000313" key="5">
    <source>
        <dbReference type="Proteomes" id="UP000261540"/>
    </source>
</evidence>
<evidence type="ECO:0000313" key="4">
    <source>
        <dbReference type="Ensembl" id="ENSPKIP00000011332.1"/>
    </source>
</evidence>
<dbReference type="Ensembl" id="ENSPKIT00000023273.1">
    <property type="protein sequence ID" value="ENSPKIP00000011332.1"/>
    <property type="gene ID" value="ENSPKIG00000018478.1"/>
</dbReference>
<reference evidence="4" key="2">
    <citation type="submission" date="2025-09" db="UniProtKB">
        <authorList>
            <consortium name="Ensembl"/>
        </authorList>
    </citation>
    <scope>IDENTIFICATION</scope>
</reference>